<evidence type="ECO:0000256" key="6">
    <source>
        <dbReference type="ARBA" id="ARBA00023294"/>
    </source>
</evidence>
<feature type="transmembrane region" description="Helical" evidence="9">
    <location>
        <begin position="249"/>
        <end position="271"/>
    </location>
</feature>
<name>A0A3B6MX03_WHEAT</name>
<sequence length="519" mass="56486">MRCRRHLFSGPVRLTVYVRVSVAILFKPPPPPPLSTLSASHPSIHPGLATVRLLLSRLRQRPTPADPPRSSAPPRILQGEAKQEISRGLRRRLDPTDIRTGKMGFLSLLVVASMPIVQVLLIGVIGAFLASGYSKVLTASARRDMNKVVFTVFTPSLIFANLAKTVTLSDVISWWFMPVNIAITFLVGSALGWLACKILKPPPHFRGLIMAFCSAGNLGNLLLIVVPAVCDEDGNPFGNDRSQCRSRGLSYSSLSMALGGLFIWTYTYSLMQKSGKLYHKMQSKSVQCPADSDEEHLQGFKAGDEEAALPASAGPDDEHNEGSQIEAPLLSCESDVANNKGFWVNLKEAVHQLVEELMAPPTISAMIGFVVGLVPWLKSLIIGEGAPFRVIQDSLELMGNGTIPCITLILGGNLTQGLRKSVLKRMVIVAIVFIRYVAMPVIGIAVVRAAHGVGFLPHDPLYRYVLMLQFALPPAMNIGTMAQLFDVGQEECSVIFLWTYLVAAVALTTWSTVFMSILS</sequence>
<dbReference type="OrthoDB" id="191139at2759"/>
<dbReference type="Gramene" id="TraesKAR5D01G0320480.2">
    <property type="protein sequence ID" value="cds.TraesKAR5D01G0320480.2"/>
    <property type="gene ID" value="TraesKAR5D01G0320480"/>
</dbReference>
<dbReference type="Gramene" id="TraesARI5D03G03124720.2">
    <property type="protein sequence ID" value="TraesARI5D03G03124720.2"/>
    <property type="gene ID" value="TraesARI5D03G03124720"/>
</dbReference>
<evidence type="ECO:0000256" key="1">
    <source>
        <dbReference type="ARBA" id="ARBA00004477"/>
    </source>
</evidence>
<evidence type="ECO:0000256" key="9">
    <source>
        <dbReference type="SAM" id="Phobius"/>
    </source>
</evidence>
<protein>
    <submittedName>
        <fullName evidence="10">Uncharacterized protein</fullName>
    </submittedName>
</protein>
<dbReference type="Gramene" id="TraesCS5D02G361600.2">
    <property type="protein sequence ID" value="TraesCS5D02G361600.2"/>
    <property type="gene ID" value="TraesCS5D02G361600"/>
</dbReference>
<dbReference type="GO" id="GO:0005789">
    <property type="term" value="C:endoplasmic reticulum membrane"/>
    <property type="evidence" value="ECO:0007669"/>
    <property type="project" value="UniProtKB-SubCell"/>
</dbReference>
<dbReference type="PANTHER" id="PTHR31651">
    <property type="match status" value="1"/>
</dbReference>
<keyword evidence="4 9" id="KW-1133">Transmembrane helix</keyword>
<evidence type="ECO:0000256" key="2">
    <source>
        <dbReference type="ARBA" id="ARBA00022448"/>
    </source>
</evidence>
<feature type="transmembrane region" description="Helical" evidence="9">
    <location>
        <begin position="461"/>
        <end position="482"/>
    </location>
</feature>
<dbReference type="GO" id="GO:0080162">
    <property type="term" value="P:endoplasmic reticulum to cytosol auxin transport"/>
    <property type="evidence" value="ECO:0007669"/>
    <property type="project" value="InterPro"/>
</dbReference>
<keyword evidence="5 9" id="KW-0472">Membrane</keyword>
<dbReference type="Gramene" id="TraesRN5D0100856500.2">
    <property type="protein sequence ID" value="TraesRN5D0100856500.2"/>
    <property type="gene ID" value="TraesRN5D0100856500"/>
</dbReference>
<evidence type="ECO:0000256" key="3">
    <source>
        <dbReference type="ARBA" id="ARBA00022692"/>
    </source>
</evidence>
<evidence type="ECO:0000256" key="8">
    <source>
        <dbReference type="ARBA" id="ARBA00025752"/>
    </source>
</evidence>
<dbReference type="InterPro" id="IPR004776">
    <property type="entry name" value="Mem_transp_PIN-like"/>
</dbReference>
<feature type="transmembrane region" description="Helical" evidence="9">
    <location>
        <begin position="208"/>
        <end position="229"/>
    </location>
</feature>
<dbReference type="AlphaFoldDB" id="A0A3B6MX03"/>
<keyword evidence="2" id="KW-0813">Transport</keyword>
<evidence type="ECO:0000256" key="4">
    <source>
        <dbReference type="ARBA" id="ARBA00022989"/>
    </source>
</evidence>
<organism evidence="10">
    <name type="scientific">Triticum aestivum</name>
    <name type="common">Wheat</name>
    <dbReference type="NCBI Taxonomy" id="4565"/>
    <lineage>
        <taxon>Eukaryota</taxon>
        <taxon>Viridiplantae</taxon>
        <taxon>Streptophyta</taxon>
        <taxon>Embryophyta</taxon>
        <taxon>Tracheophyta</taxon>
        <taxon>Spermatophyta</taxon>
        <taxon>Magnoliopsida</taxon>
        <taxon>Liliopsida</taxon>
        <taxon>Poales</taxon>
        <taxon>Poaceae</taxon>
        <taxon>BOP clade</taxon>
        <taxon>Pooideae</taxon>
        <taxon>Triticodae</taxon>
        <taxon>Triticeae</taxon>
        <taxon>Triticinae</taxon>
        <taxon>Triticum</taxon>
    </lineage>
</organism>
<feature type="transmembrane region" description="Helical" evidence="9">
    <location>
        <begin position="427"/>
        <end position="449"/>
    </location>
</feature>
<dbReference type="PANTHER" id="PTHR31651:SF3">
    <property type="entry name" value="PROTEIN PIN-LIKES 7"/>
    <property type="match status" value="1"/>
</dbReference>
<dbReference type="STRING" id="4565.A0A3B6MX03"/>
<dbReference type="EnsemblPlants" id="TraesCS5D02G361600.2">
    <property type="protein sequence ID" value="TraesCS5D02G361600.2"/>
    <property type="gene ID" value="TraesCS5D02G361600"/>
</dbReference>
<evidence type="ECO:0000256" key="5">
    <source>
        <dbReference type="ARBA" id="ARBA00023136"/>
    </source>
</evidence>
<reference evidence="10" key="1">
    <citation type="submission" date="2018-08" db="EMBL/GenBank/DDBJ databases">
        <authorList>
            <person name="Rossello M."/>
        </authorList>
    </citation>
    <scope>NUCLEOTIDE SEQUENCE [LARGE SCALE GENOMIC DNA]</scope>
    <source>
        <strain evidence="10">cv. Chinese Spring</strain>
    </source>
</reference>
<dbReference type="GO" id="GO:0022857">
    <property type="term" value="F:transmembrane transporter activity"/>
    <property type="evidence" value="ECO:0000318"/>
    <property type="project" value="GO_Central"/>
</dbReference>
<keyword evidence="11" id="KW-1185">Reference proteome</keyword>
<dbReference type="GO" id="GO:0009734">
    <property type="term" value="P:auxin-activated signaling pathway"/>
    <property type="evidence" value="ECO:0007669"/>
    <property type="project" value="UniProtKB-KW"/>
</dbReference>
<dbReference type="Gramene" id="TraesJUL5D03G03196020.2">
    <property type="protein sequence ID" value="TraesJUL5D03G03196020.2"/>
    <property type="gene ID" value="TraesJUL5D03G03196020"/>
</dbReference>
<dbReference type="GO" id="GO:0016020">
    <property type="term" value="C:membrane"/>
    <property type="evidence" value="ECO:0000318"/>
    <property type="project" value="GO_Central"/>
</dbReference>
<evidence type="ECO:0000313" key="10">
    <source>
        <dbReference type="EnsemblPlants" id="TraesCS5D02G361600.2"/>
    </source>
</evidence>
<dbReference type="Gramene" id="TraesPARA_EIv1.0_1846850.5">
    <property type="protein sequence ID" value="TraesPARA_EIv1.0_1846850.5.CDS"/>
    <property type="gene ID" value="TraesPARA_EIv1.0_1846850"/>
</dbReference>
<accession>A0A3B6MX03</accession>
<comment type="subcellular location">
    <subcellularLocation>
        <location evidence="1">Endoplasmic reticulum membrane</location>
        <topology evidence="1">Multi-pass membrane protein</topology>
    </subcellularLocation>
</comment>
<feature type="transmembrane region" description="Helical" evidence="9">
    <location>
        <begin position="175"/>
        <end position="196"/>
    </location>
</feature>
<feature type="transmembrane region" description="Helical" evidence="9">
    <location>
        <begin position="105"/>
        <end position="133"/>
    </location>
</feature>
<evidence type="ECO:0000256" key="7">
    <source>
        <dbReference type="ARBA" id="ARBA00025100"/>
    </source>
</evidence>
<evidence type="ECO:0000313" key="11">
    <source>
        <dbReference type="Proteomes" id="UP000019116"/>
    </source>
</evidence>
<dbReference type="InterPro" id="IPR045033">
    <property type="entry name" value="PILS1/3/4/5/7"/>
</dbReference>
<keyword evidence="6" id="KW-0927">Auxin signaling pathway</keyword>
<proteinExistence type="inferred from homology"/>
<comment type="similarity">
    <text evidence="8">Belongs to the auxin efflux carrier (TC 2.A.69.2) family.</text>
</comment>
<dbReference type="Pfam" id="PF03547">
    <property type="entry name" value="Mem_trans"/>
    <property type="match status" value="1"/>
</dbReference>
<reference evidence="10" key="2">
    <citation type="submission" date="2018-10" db="UniProtKB">
        <authorList>
            <consortium name="EnsemblPlants"/>
        </authorList>
    </citation>
    <scope>IDENTIFICATION</scope>
</reference>
<dbReference type="Proteomes" id="UP000019116">
    <property type="component" value="Chromosome 5D"/>
</dbReference>
<dbReference type="PaxDb" id="4565-Traes_5DL_A8D6AD482.2"/>
<keyword evidence="3 9" id="KW-0812">Transmembrane</keyword>
<feature type="transmembrane region" description="Helical" evidence="9">
    <location>
        <begin position="494"/>
        <end position="518"/>
    </location>
</feature>
<comment type="function">
    <text evidence="7">Involved in cellular auxin homeostasis by regulating auxin metabolism. Regulates intracellular auxin accumulation at the endoplasmic reticulum and thus auxin availability for nuclear auxin signaling.</text>
</comment>
<dbReference type="Gramene" id="TraesCS5D03G0814400.2">
    <property type="protein sequence ID" value="TraesCS5D03G0814400.2.CDS"/>
    <property type="gene ID" value="TraesCS5D03G0814400"/>
</dbReference>